<feature type="region of interest" description="Disordered" evidence="2">
    <location>
        <begin position="250"/>
        <end position="310"/>
    </location>
</feature>
<keyword evidence="4" id="KW-1185">Reference proteome</keyword>
<evidence type="ECO:0000259" key="3">
    <source>
        <dbReference type="Pfam" id="PF25449"/>
    </source>
</evidence>
<protein>
    <submittedName>
        <fullName evidence="5">Coiled-coil domain-containing protein 174</fullName>
    </submittedName>
</protein>
<dbReference type="Pfam" id="PF13300">
    <property type="entry name" value="DUF4078"/>
    <property type="match status" value="1"/>
</dbReference>
<gene>
    <name evidence="5" type="primary">LOC103511498</name>
</gene>
<feature type="compositionally biased region" description="Basic and acidic residues" evidence="2">
    <location>
        <begin position="297"/>
        <end position="307"/>
    </location>
</feature>
<dbReference type="PaxDb" id="121845-A0A3Q0J263"/>
<feature type="compositionally biased region" description="Basic and acidic residues" evidence="2">
    <location>
        <begin position="347"/>
        <end position="358"/>
    </location>
</feature>
<dbReference type="PANTHER" id="PTHR15885:SF1">
    <property type="entry name" value="COILED-COIL DOMAIN-CONTAINING PROTEIN 174"/>
    <property type="match status" value="1"/>
</dbReference>
<feature type="compositionally biased region" description="Polar residues" evidence="2">
    <location>
        <begin position="478"/>
        <end position="490"/>
    </location>
</feature>
<feature type="region of interest" description="Disordered" evidence="2">
    <location>
        <begin position="476"/>
        <end position="516"/>
    </location>
</feature>
<dbReference type="InterPro" id="IPR057464">
    <property type="entry name" value="CCDC174_GRSR"/>
</dbReference>
<feature type="region of interest" description="Disordered" evidence="2">
    <location>
        <begin position="334"/>
        <end position="442"/>
    </location>
</feature>
<evidence type="ECO:0000313" key="5">
    <source>
        <dbReference type="RefSeq" id="XP_026681043.1"/>
    </source>
</evidence>
<feature type="compositionally biased region" description="Basic and acidic residues" evidence="2">
    <location>
        <begin position="272"/>
        <end position="281"/>
    </location>
</feature>
<keyword evidence="1" id="KW-0175">Coiled coil</keyword>
<proteinExistence type="predicted"/>
<dbReference type="STRING" id="121845.A0A3Q0J263"/>
<feature type="compositionally biased region" description="Basic and acidic residues" evidence="2">
    <location>
        <begin position="492"/>
        <end position="515"/>
    </location>
</feature>
<dbReference type="Pfam" id="PF25449">
    <property type="entry name" value="CCDC174_GRSR"/>
    <property type="match status" value="1"/>
</dbReference>
<dbReference type="KEGG" id="dci:103511498"/>
<feature type="compositionally biased region" description="Basic and acidic residues" evidence="2">
    <location>
        <begin position="382"/>
        <end position="435"/>
    </location>
</feature>
<dbReference type="RefSeq" id="XP_026681043.1">
    <property type="nucleotide sequence ID" value="XM_026825242.1"/>
</dbReference>
<dbReference type="Proteomes" id="UP000079169">
    <property type="component" value="Unplaced"/>
</dbReference>
<sequence length="573" mass="65608">MDSPTSHNLSDNISKSSLVSLKAELLRKQQEIKKLQNESKNTSSGIVNCAKYRDKPITKLNINDKTNKNVTQRNDKDLKSQPNTIEETEELKHSQDALVAKTKIYDDLMKGKKVLDNSKQVLVNFDKKLKEKCDSDDDCVELESQDNGDSDDEWTEFTDALGRTRKCLKEDLKFYQAQNRYLKETKCSTGANEHAGKLDTKTKDKSNVHYQDILFGEARQHGVGYFGFSSDETERARQIETLNEMRDTTRLERDKVRQMRRLRRRQFKTRLRATENRKRESQGLPPLPASPDTSSSDEDKAEHEADVARTQSLVSDLVARKLEEIRRANKTREWDVGKDGQMSQEEWVEKQRAQRRAEFAPPESLIGLIGEEGKVGGQRGSAPRERSVGEEAHEEEKFGGPRGFAPRERSISGEGEPPRARRSREARSGEFEDAPRMSAEQMLARMEAEEAYSAGSIFCFKRKWAERNKQVFKRYQRTEGQSGGETTSIGDSGKKCDRSGERSFPKYEGRSDSRKPVTYPLVDTRFMANKDVLAKVEKPCANSDEGKNNNERENTDNTCKRENIDERRKTDIY</sequence>
<dbReference type="GeneID" id="103511498"/>
<dbReference type="GO" id="GO:0005634">
    <property type="term" value="C:nucleus"/>
    <property type="evidence" value="ECO:0007669"/>
    <property type="project" value="TreeGrafter"/>
</dbReference>
<evidence type="ECO:0000256" key="1">
    <source>
        <dbReference type="ARBA" id="ARBA00023054"/>
    </source>
</evidence>
<name>A0A3Q0J263_DIACI</name>
<reference evidence="5" key="1">
    <citation type="submission" date="2025-08" db="UniProtKB">
        <authorList>
            <consortium name="RefSeq"/>
        </authorList>
    </citation>
    <scope>IDENTIFICATION</scope>
</reference>
<feature type="compositionally biased region" description="Basic residues" evidence="2">
    <location>
        <begin position="258"/>
        <end position="271"/>
    </location>
</feature>
<accession>A0A3Q0J263</accession>
<dbReference type="PANTHER" id="PTHR15885">
    <property type="entry name" value="COILED-COIL DOMAIN-CONTAINING PROTEIN 174"/>
    <property type="match status" value="1"/>
</dbReference>
<evidence type="ECO:0000313" key="4">
    <source>
        <dbReference type="Proteomes" id="UP000079169"/>
    </source>
</evidence>
<dbReference type="InterPro" id="IPR025066">
    <property type="entry name" value="CCDC174-like"/>
</dbReference>
<organism evidence="4 5">
    <name type="scientific">Diaphorina citri</name>
    <name type="common">Asian citrus psyllid</name>
    <dbReference type="NCBI Taxonomy" id="121845"/>
    <lineage>
        <taxon>Eukaryota</taxon>
        <taxon>Metazoa</taxon>
        <taxon>Ecdysozoa</taxon>
        <taxon>Arthropoda</taxon>
        <taxon>Hexapoda</taxon>
        <taxon>Insecta</taxon>
        <taxon>Pterygota</taxon>
        <taxon>Neoptera</taxon>
        <taxon>Paraneoptera</taxon>
        <taxon>Hemiptera</taxon>
        <taxon>Sternorrhyncha</taxon>
        <taxon>Psylloidea</taxon>
        <taxon>Psyllidae</taxon>
        <taxon>Diaphorininae</taxon>
        <taxon>Diaphorina</taxon>
    </lineage>
</organism>
<dbReference type="AlphaFoldDB" id="A0A3Q0J263"/>
<evidence type="ECO:0000256" key="2">
    <source>
        <dbReference type="SAM" id="MobiDB-lite"/>
    </source>
</evidence>
<feature type="domain" description="CCDC174 alpha/beta GRSR" evidence="3">
    <location>
        <begin position="154"/>
        <end position="182"/>
    </location>
</feature>
<feature type="region of interest" description="Disordered" evidence="2">
    <location>
        <begin position="538"/>
        <end position="573"/>
    </location>
</feature>